<keyword evidence="2" id="KW-1003">Cell membrane</keyword>
<evidence type="ECO:0000256" key="4">
    <source>
        <dbReference type="ARBA" id="ARBA00022692"/>
    </source>
</evidence>
<keyword evidence="4 7" id="KW-0812">Transmembrane</keyword>
<evidence type="ECO:0000256" key="5">
    <source>
        <dbReference type="ARBA" id="ARBA00022989"/>
    </source>
</evidence>
<keyword evidence="3" id="KW-0808">Transferase</keyword>
<evidence type="ECO:0008006" key="9">
    <source>
        <dbReference type="Google" id="ProtNLM"/>
    </source>
</evidence>
<dbReference type="GO" id="GO:0009103">
    <property type="term" value="P:lipopolysaccharide biosynthetic process"/>
    <property type="evidence" value="ECO:0007669"/>
    <property type="project" value="TreeGrafter"/>
</dbReference>
<evidence type="ECO:0000256" key="3">
    <source>
        <dbReference type="ARBA" id="ARBA00022679"/>
    </source>
</evidence>
<evidence type="ECO:0000256" key="1">
    <source>
        <dbReference type="ARBA" id="ARBA00004651"/>
    </source>
</evidence>
<feature type="transmembrane region" description="Helical" evidence="7">
    <location>
        <begin position="40"/>
        <end position="57"/>
    </location>
</feature>
<dbReference type="InterPro" id="IPR000715">
    <property type="entry name" value="Glycosyl_transferase_4"/>
</dbReference>
<dbReference type="AlphaFoldDB" id="A0A0F9MA41"/>
<keyword evidence="5 7" id="KW-1133">Transmembrane helix</keyword>
<comment type="caution">
    <text evidence="8">The sequence shown here is derived from an EMBL/GenBank/DDBJ whole genome shotgun (WGS) entry which is preliminary data.</text>
</comment>
<name>A0A0F9MA41_9ZZZZ</name>
<dbReference type="PANTHER" id="PTHR22926:SF3">
    <property type="entry name" value="UNDECAPRENYL-PHOSPHATE ALPHA-N-ACETYLGLUCOSAMINYL 1-PHOSPHATE TRANSFERASE"/>
    <property type="match status" value="1"/>
</dbReference>
<sequence length="283" mass="31865">MTEVAFSFIFSFILIFLIIQVCNKIGIVKDPLSDRFRDKAVPFIGGLGFIIAAPLMLANIPFYQHWIVMGSLVLFLLGFYDDFYIVHPYSKLIIQTVVAVTLALGGFRFHIFDSYILNNVLSIVWIVGLINAFNLMDNMDGLAIGIAGIIFFIFYCLTGNIMALILLGTCLAFLMFNFPPASIFMGDCGSMFLGYWIAVFSLWLQPDFNMSMGIALIVFILFMDTSWVIIFRTVERRSIFIGGTDHISHMIVHGGNTERKTILIMWLITVVTGFIGYWFIGAG</sequence>
<dbReference type="GO" id="GO:0044038">
    <property type="term" value="P:cell wall macromolecule biosynthetic process"/>
    <property type="evidence" value="ECO:0007669"/>
    <property type="project" value="TreeGrafter"/>
</dbReference>
<feature type="transmembrane region" description="Helical" evidence="7">
    <location>
        <begin position="115"/>
        <end position="135"/>
    </location>
</feature>
<dbReference type="CDD" id="cd06853">
    <property type="entry name" value="GT_WecA_like"/>
    <property type="match status" value="1"/>
</dbReference>
<dbReference type="GO" id="GO:0016780">
    <property type="term" value="F:phosphotransferase activity, for other substituted phosphate groups"/>
    <property type="evidence" value="ECO:0007669"/>
    <property type="project" value="InterPro"/>
</dbReference>
<dbReference type="PANTHER" id="PTHR22926">
    <property type="entry name" value="PHOSPHO-N-ACETYLMURAMOYL-PENTAPEPTIDE-TRANSFERASE"/>
    <property type="match status" value="1"/>
</dbReference>
<evidence type="ECO:0000256" key="2">
    <source>
        <dbReference type="ARBA" id="ARBA00022475"/>
    </source>
</evidence>
<feature type="transmembrane region" description="Helical" evidence="7">
    <location>
        <begin position="262"/>
        <end position="280"/>
    </location>
</feature>
<accession>A0A0F9MA41</accession>
<dbReference type="GO" id="GO:0071555">
    <property type="term" value="P:cell wall organization"/>
    <property type="evidence" value="ECO:0007669"/>
    <property type="project" value="TreeGrafter"/>
</dbReference>
<dbReference type="GO" id="GO:0005886">
    <property type="term" value="C:plasma membrane"/>
    <property type="evidence" value="ECO:0007669"/>
    <property type="project" value="UniProtKB-SubCell"/>
</dbReference>
<protein>
    <recommendedName>
        <fullName evidence="9">Undecaprenyl/decaprenyl-phosphate alpha-N-acetylglucosaminyl 1-phosphate transferase</fullName>
    </recommendedName>
</protein>
<organism evidence="8">
    <name type="scientific">marine sediment metagenome</name>
    <dbReference type="NCBI Taxonomy" id="412755"/>
    <lineage>
        <taxon>unclassified sequences</taxon>
        <taxon>metagenomes</taxon>
        <taxon>ecological metagenomes</taxon>
    </lineage>
</organism>
<gene>
    <name evidence="8" type="ORF">LCGC14_1116070</name>
</gene>
<feature type="transmembrane region" description="Helical" evidence="7">
    <location>
        <begin position="6"/>
        <end position="28"/>
    </location>
</feature>
<evidence type="ECO:0000256" key="6">
    <source>
        <dbReference type="ARBA" id="ARBA00023136"/>
    </source>
</evidence>
<keyword evidence="6 7" id="KW-0472">Membrane</keyword>
<proteinExistence type="predicted"/>
<dbReference type="Pfam" id="PF00953">
    <property type="entry name" value="Glycos_transf_4"/>
    <property type="match status" value="1"/>
</dbReference>
<evidence type="ECO:0000256" key="7">
    <source>
        <dbReference type="SAM" id="Phobius"/>
    </source>
</evidence>
<feature type="transmembrane region" description="Helical" evidence="7">
    <location>
        <begin position="142"/>
        <end position="175"/>
    </location>
</feature>
<dbReference type="EMBL" id="LAZR01005129">
    <property type="protein sequence ID" value="KKN02604.1"/>
    <property type="molecule type" value="Genomic_DNA"/>
</dbReference>
<reference evidence="8" key="1">
    <citation type="journal article" date="2015" name="Nature">
        <title>Complex archaea that bridge the gap between prokaryotes and eukaryotes.</title>
        <authorList>
            <person name="Spang A."/>
            <person name="Saw J.H."/>
            <person name="Jorgensen S.L."/>
            <person name="Zaremba-Niedzwiedzka K."/>
            <person name="Martijn J."/>
            <person name="Lind A.E."/>
            <person name="van Eijk R."/>
            <person name="Schleper C."/>
            <person name="Guy L."/>
            <person name="Ettema T.J."/>
        </authorList>
    </citation>
    <scope>NUCLEOTIDE SEQUENCE</scope>
</reference>
<comment type="subcellular location">
    <subcellularLocation>
        <location evidence="1">Cell membrane</location>
        <topology evidence="1">Multi-pass membrane protein</topology>
    </subcellularLocation>
</comment>
<feature type="transmembrane region" description="Helical" evidence="7">
    <location>
        <begin position="211"/>
        <end position="230"/>
    </location>
</feature>
<feature type="transmembrane region" description="Helical" evidence="7">
    <location>
        <begin position="92"/>
        <end position="109"/>
    </location>
</feature>
<feature type="transmembrane region" description="Helical" evidence="7">
    <location>
        <begin position="181"/>
        <end position="204"/>
    </location>
</feature>
<evidence type="ECO:0000313" key="8">
    <source>
        <dbReference type="EMBL" id="KKN02604.1"/>
    </source>
</evidence>